<dbReference type="HOGENOM" id="CLU_2238705_0_0_1"/>
<gene>
    <name evidence="2" type="ORF">BN7_5015</name>
</gene>
<feature type="compositionally biased region" description="Polar residues" evidence="1">
    <location>
        <begin position="9"/>
        <end position="63"/>
    </location>
</feature>
<evidence type="ECO:0000313" key="2">
    <source>
        <dbReference type="EMBL" id="CCH45433.1"/>
    </source>
</evidence>
<reference evidence="2 3" key="1">
    <citation type="journal article" date="2012" name="Eukaryot. Cell">
        <title>Draft genome sequence of Wickerhamomyces ciferrii NRRL Y-1031 F-60-10.</title>
        <authorList>
            <person name="Schneider J."/>
            <person name="Andrea H."/>
            <person name="Blom J."/>
            <person name="Jaenicke S."/>
            <person name="Ruckert C."/>
            <person name="Schorsch C."/>
            <person name="Szczepanowski R."/>
            <person name="Farwick M."/>
            <person name="Goesmann A."/>
            <person name="Puhler A."/>
            <person name="Schaffer S."/>
            <person name="Tauch A."/>
            <person name="Kohler T."/>
            <person name="Brinkrolf K."/>
        </authorList>
    </citation>
    <scope>NUCLEOTIDE SEQUENCE [LARGE SCALE GENOMIC DNA]</scope>
    <source>
        <strain evidence="3">ATCC 14091 / BCRC 22168 / CBS 111 / JCM 3599 / NBRC 0793 / NRRL Y-1031 F-60-10</strain>
    </source>
</reference>
<name>K0KWA5_WICCF</name>
<evidence type="ECO:0000256" key="1">
    <source>
        <dbReference type="SAM" id="MobiDB-lite"/>
    </source>
</evidence>
<dbReference type="InParanoid" id="K0KWA5"/>
<organism evidence="2 3">
    <name type="scientific">Wickerhamomyces ciferrii (strain ATCC 14091 / BCRC 22168 / CBS 111 / JCM 3599 / NBRC 0793 / NRRL Y-1031 F-60-10)</name>
    <name type="common">Yeast</name>
    <name type="synonym">Pichia ciferrii</name>
    <dbReference type="NCBI Taxonomy" id="1206466"/>
    <lineage>
        <taxon>Eukaryota</taxon>
        <taxon>Fungi</taxon>
        <taxon>Dikarya</taxon>
        <taxon>Ascomycota</taxon>
        <taxon>Saccharomycotina</taxon>
        <taxon>Saccharomycetes</taxon>
        <taxon>Phaffomycetales</taxon>
        <taxon>Wickerhamomycetaceae</taxon>
        <taxon>Wickerhamomyces</taxon>
    </lineage>
</organism>
<keyword evidence="3" id="KW-1185">Reference proteome</keyword>
<proteinExistence type="predicted"/>
<dbReference type="Proteomes" id="UP000009328">
    <property type="component" value="Unassembled WGS sequence"/>
</dbReference>
<evidence type="ECO:0000313" key="3">
    <source>
        <dbReference type="Proteomes" id="UP000009328"/>
    </source>
</evidence>
<dbReference type="AlphaFoldDB" id="K0KWA5"/>
<comment type="caution">
    <text evidence="2">The sequence shown here is derived from an EMBL/GenBank/DDBJ whole genome shotgun (WGS) entry which is preliminary data.</text>
</comment>
<feature type="region of interest" description="Disordered" evidence="1">
    <location>
        <begin position="1"/>
        <end position="105"/>
    </location>
</feature>
<accession>K0KWA5</accession>
<dbReference type="EMBL" id="CAIF01000196">
    <property type="protein sequence ID" value="CCH45433.1"/>
    <property type="molecule type" value="Genomic_DNA"/>
</dbReference>
<sequence>MSVHRVSSVRGTNYTQNTRPFSTNNPFRNASFDSNIGHNSRSTDQQQQNFNQWVARNQSQMSFSSDDEDSELFKQPPPVVRPGYSRSNSQNSVGSQGSLGVMPPP</sequence>
<feature type="compositionally biased region" description="Low complexity" evidence="1">
    <location>
        <begin position="85"/>
        <end position="98"/>
    </location>
</feature>
<protein>
    <submittedName>
        <fullName evidence="2">Uncharacterized protein</fullName>
    </submittedName>
</protein>